<dbReference type="AlphaFoldDB" id="A0A438MHQ1"/>
<name>A0A438MHQ1_9ACTN</name>
<proteinExistence type="predicted"/>
<dbReference type="Proteomes" id="UP000284824">
    <property type="component" value="Unassembled WGS sequence"/>
</dbReference>
<accession>A0A438MHQ1</accession>
<evidence type="ECO:0000313" key="1">
    <source>
        <dbReference type="EMBL" id="RVX45176.1"/>
    </source>
</evidence>
<sequence length="52" mass="5786">MVEYVLERFLYRLAASPLGGRHFILKGGLLPAPLRAGRCRGNPASNRVHVVR</sequence>
<keyword evidence="2" id="KW-1185">Reference proteome</keyword>
<dbReference type="EMBL" id="SAUN01000001">
    <property type="protein sequence ID" value="RVX45176.1"/>
    <property type="molecule type" value="Genomic_DNA"/>
</dbReference>
<organism evidence="1 2">
    <name type="scientific">Nonomuraea polychroma</name>
    <dbReference type="NCBI Taxonomy" id="46176"/>
    <lineage>
        <taxon>Bacteria</taxon>
        <taxon>Bacillati</taxon>
        <taxon>Actinomycetota</taxon>
        <taxon>Actinomycetes</taxon>
        <taxon>Streptosporangiales</taxon>
        <taxon>Streptosporangiaceae</taxon>
        <taxon>Nonomuraea</taxon>
    </lineage>
</organism>
<comment type="caution">
    <text evidence="1">The sequence shown here is derived from an EMBL/GenBank/DDBJ whole genome shotgun (WGS) entry which is preliminary data.</text>
</comment>
<gene>
    <name evidence="1" type="ORF">EDD27_7958</name>
</gene>
<evidence type="ECO:0000313" key="2">
    <source>
        <dbReference type="Proteomes" id="UP000284824"/>
    </source>
</evidence>
<reference evidence="1 2" key="1">
    <citation type="submission" date="2019-01" db="EMBL/GenBank/DDBJ databases">
        <title>Sequencing the genomes of 1000 actinobacteria strains.</title>
        <authorList>
            <person name="Klenk H.-P."/>
        </authorList>
    </citation>
    <scope>NUCLEOTIDE SEQUENCE [LARGE SCALE GENOMIC DNA]</scope>
    <source>
        <strain evidence="1 2">DSM 43925</strain>
    </source>
</reference>
<protein>
    <submittedName>
        <fullName evidence="1">Uncharacterized protein</fullName>
    </submittedName>
</protein>